<comment type="similarity">
    <text evidence="1 5">Belongs to the class-A beta-lactamase family.</text>
</comment>
<organism evidence="8 9">
    <name type="scientific">Streptomyces koyangensis</name>
    <dbReference type="NCBI Taxonomy" id="188770"/>
    <lineage>
        <taxon>Bacteria</taxon>
        <taxon>Bacillati</taxon>
        <taxon>Actinomycetota</taxon>
        <taxon>Actinomycetes</taxon>
        <taxon>Kitasatosporales</taxon>
        <taxon>Streptomycetaceae</taxon>
        <taxon>Streptomyces</taxon>
        <taxon>Streptomyces aurantiacus group</taxon>
    </lineage>
</organism>
<dbReference type="GO" id="GO:0046677">
    <property type="term" value="P:response to antibiotic"/>
    <property type="evidence" value="ECO:0007669"/>
    <property type="project" value="UniProtKB-UniRule"/>
</dbReference>
<feature type="domain" description="Beta-lactamase class A catalytic" evidence="7">
    <location>
        <begin position="71"/>
        <end position="285"/>
    </location>
</feature>
<dbReference type="KEGG" id="sky:D0C37_31805"/>
<evidence type="ECO:0000256" key="3">
    <source>
        <dbReference type="ARBA" id="ARBA00022801"/>
    </source>
</evidence>
<dbReference type="SUPFAM" id="SSF56601">
    <property type="entry name" value="beta-lactamase/transpeptidase-like"/>
    <property type="match status" value="1"/>
</dbReference>
<evidence type="ECO:0000313" key="9">
    <source>
        <dbReference type="Proteomes" id="UP000259636"/>
    </source>
</evidence>
<keyword evidence="4 5" id="KW-0046">Antibiotic resistance</keyword>
<reference evidence="8 9" key="1">
    <citation type="submission" date="2018-08" db="EMBL/GenBank/DDBJ databases">
        <authorList>
            <person name="Ferrada E.E."/>
            <person name="Latorre B.A."/>
        </authorList>
    </citation>
    <scope>NUCLEOTIDE SEQUENCE [LARGE SCALE GENOMIC DNA]</scope>
    <source>
        <strain evidence="8 9">VK-A60T</strain>
    </source>
</reference>
<feature type="region of interest" description="Disordered" evidence="6">
    <location>
        <begin position="29"/>
        <end position="52"/>
    </location>
</feature>
<evidence type="ECO:0000256" key="5">
    <source>
        <dbReference type="RuleBase" id="RU361140"/>
    </source>
</evidence>
<keyword evidence="3 5" id="KW-0378">Hydrolase</keyword>
<evidence type="ECO:0000256" key="6">
    <source>
        <dbReference type="SAM" id="MobiDB-lite"/>
    </source>
</evidence>
<evidence type="ECO:0000313" key="8">
    <source>
        <dbReference type="EMBL" id="AXQ58743.1"/>
    </source>
</evidence>
<feature type="compositionally biased region" description="Pro residues" evidence="6">
    <location>
        <begin position="37"/>
        <end position="51"/>
    </location>
</feature>
<protein>
    <recommendedName>
        <fullName evidence="2 5">Beta-lactamase</fullName>
        <ecNumber evidence="2 5">3.5.2.6</ecNumber>
    </recommendedName>
</protein>
<dbReference type="InterPro" id="IPR023650">
    <property type="entry name" value="Beta-lactam_class-A_AS"/>
</dbReference>
<comment type="catalytic activity">
    <reaction evidence="5">
        <text>a beta-lactam + H2O = a substituted beta-amino acid</text>
        <dbReference type="Rhea" id="RHEA:20401"/>
        <dbReference type="ChEBI" id="CHEBI:15377"/>
        <dbReference type="ChEBI" id="CHEBI:35627"/>
        <dbReference type="ChEBI" id="CHEBI:140347"/>
        <dbReference type="EC" id="3.5.2.6"/>
    </reaction>
</comment>
<dbReference type="PANTHER" id="PTHR35333:SF3">
    <property type="entry name" value="BETA-LACTAMASE-TYPE TRANSPEPTIDASE FOLD CONTAINING PROTEIN"/>
    <property type="match status" value="1"/>
</dbReference>
<evidence type="ECO:0000256" key="4">
    <source>
        <dbReference type="ARBA" id="ARBA00023251"/>
    </source>
</evidence>
<dbReference type="InterPro" id="IPR045155">
    <property type="entry name" value="Beta-lactam_cat"/>
</dbReference>
<name>A0A385DJT4_9ACTN</name>
<dbReference type="AlphaFoldDB" id="A0A385DJT4"/>
<dbReference type="InterPro" id="IPR012338">
    <property type="entry name" value="Beta-lactam/transpept-like"/>
</dbReference>
<dbReference type="InterPro" id="IPR000871">
    <property type="entry name" value="Beta-lactam_class-A"/>
</dbReference>
<accession>A0A385DJT4</accession>
<evidence type="ECO:0000256" key="1">
    <source>
        <dbReference type="ARBA" id="ARBA00009009"/>
    </source>
</evidence>
<dbReference type="GeneID" id="300118699"/>
<dbReference type="PANTHER" id="PTHR35333">
    <property type="entry name" value="BETA-LACTAMASE"/>
    <property type="match status" value="1"/>
</dbReference>
<dbReference type="Proteomes" id="UP000259636">
    <property type="component" value="Chromosome"/>
</dbReference>
<dbReference type="RefSeq" id="WP_117350830.1">
    <property type="nucleotide sequence ID" value="NZ_CP031742.1"/>
</dbReference>
<sequence length="312" mass="33484">MSREPSGPTRRVLLTAVALLPLTGCSDSRDASAALASPPPAHPSASPPASPKPIELAALRTLERKYDARLGVYALDTGTGKTIGHRADERFAFCSTFKTLAVAALLDRNPPGHLDERVTYTRGDINSISPVTRENVDKGMTVGQLCDAAIRYSDGTAANLLLRDLGGPERLTDYLRELGDTVSRLDHYEPELHQVRPGDPADTTTPRAIAADYRTVILGDTLARDQRALLTDLLERNKTGGNRIRAGVPKGWRVADKTGTGQYGRANDIAIVWPPASGPLVLAIMSERSGREARPSEPLIAEATEHVTAALT</sequence>
<dbReference type="GO" id="GO:0030655">
    <property type="term" value="P:beta-lactam antibiotic catabolic process"/>
    <property type="evidence" value="ECO:0007669"/>
    <property type="project" value="InterPro"/>
</dbReference>
<dbReference type="Pfam" id="PF13354">
    <property type="entry name" value="Beta-lactamase2"/>
    <property type="match status" value="1"/>
</dbReference>
<evidence type="ECO:0000256" key="2">
    <source>
        <dbReference type="ARBA" id="ARBA00012865"/>
    </source>
</evidence>
<proteinExistence type="inferred from homology"/>
<dbReference type="Gene3D" id="3.40.710.10">
    <property type="entry name" value="DD-peptidase/beta-lactamase superfamily"/>
    <property type="match status" value="1"/>
</dbReference>
<evidence type="ECO:0000259" key="7">
    <source>
        <dbReference type="Pfam" id="PF13354"/>
    </source>
</evidence>
<dbReference type="NCBIfam" id="NF033103">
    <property type="entry name" value="bla_class_A"/>
    <property type="match status" value="1"/>
</dbReference>
<dbReference type="GO" id="GO:0008800">
    <property type="term" value="F:beta-lactamase activity"/>
    <property type="evidence" value="ECO:0007669"/>
    <property type="project" value="UniProtKB-UniRule"/>
</dbReference>
<dbReference type="EC" id="3.5.2.6" evidence="2 5"/>
<gene>
    <name evidence="8" type="primary">bla</name>
    <name evidence="8" type="ORF">D0C37_31805</name>
</gene>
<dbReference type="PROSITE" id="PS00146">
    <property type="entry name" value="BETA_LACTAMASE_A"/>
    <property type="match status" value="1"/>
</dbReference>
<dbReference type="EMBL" id="CP031742">
    <property type="protein sequence ID" value="AXQ58743.1"/>
    <property type="molecule type" value="Genomic_DNA"/>
</dbReference>
<dbReference type="PRINTS" id="PR00118">
    <property type="entry name" value="BLACTAMASEA"/>
</dbReference>